<gene>
    <name evidence="1" type="ORF">QCA50_012467</name>
</gene>
<organism evidence="1 2">
    <name type="scientific">Cerrena zonata</name>
    <dbReference type="NCBI Taxonomy" id="2478898"/>
    <lineage>
        <taxon>Eukaryota</taxon>
        <taxon>Fungi</taxon>
        <taxon>Dikarya</taxon>
        <taxon>Basidiomycota</taxon>
        <taxon>Agaricomycotina</taxon>
        <taxon>Agaricomycetes</taxon>
        <taxon>Polyporales</taxon>
        <taxon>Cerrenaceae</taxon>
        <taxon>Cerrena</taxon>
    </lineage>
</organism>
<dbReference type="EMBL" id="JASBNA010000025">
    <property type="protein sequence ID" value="KAK7684520.1"/>
    <property type="molecule type" value="Genomic_DNA"/>
</dbReference>
<proteinExistence type="predicted"/>
<comment type="caution">
    <text evidence="1">The sequence shown here is derived from an EMBL/GenBank/DDBJ whole genome shotgun (WGS) entry which is preliminary data.</text>
</comment>
<evidence type="ECO:0000313" key="1">
    <source>
        <dbReference type="EMBL" id="KAK7684520.1"/>
    </source>
</evidence>
<evidence type="ECO:0000313" key="2">
    <source>
        <dbReference type="Proteomes" id="UP001385951"/>
    </source>
</evidence>
<reference evidence="1 2" key="1">
    <citation type="submission" date="2022-09" db="EMBL/GenBank/DDBJ databases">
        <authorList>
            <person name="Palmer J.M."/>
        </authorList>
    </citation>
    <scope>NUCLEOTIDE SEQUENCE [LARGE SCALE GENOMIC DNA]</scope>
    <source>
        <strain evidence="1 2">DSM 7382</strain>
    </source>
</reference>
<protein>
    <submittedName>
        <fullName evidence="1">Uncharacterized protein</fullName>
    </submittedName>
</protein>
<sequence length="64" mass="7739">MEESEWQHEATIPYTLSTPAFNIREGLRRYGVRTKRHYIYENEDREQVDSIVIILKTSRRTIKI</sequence>
<dbReference type="AlphaFoldDB" id="A0AAW0G6A1"/>
<name>A0AAW0G6A1_9APHY</name>
<keyword evidence="2" id="KW-1185">Reference proteome</keyword>
<accession>A0AAW0G6A1</accession>
<dbReference type="Proteomes" id="UP001385951">
    <property type="component" value="Unassembled WGS sequence"/>
</dbReference>